<sequence length="155" mass="17142">MRIVLIGVSGCGKTAVGKALATKLGIPFYDGDLFHPEANKEKMAHGIPLTDEDRRPFLEALAKLLKEESSLVLACSALKESYRKALRVAPDICFIYLKGSPELIRKRLEARKGHFFDPKLLDSQFEALKEPTDAIVVDASPPPVEEVVDQILKNI</sequence>
<dbReference type="SUPFAM" id="SSF52540">
    <property type="entry name" value="P-loop containing nucleoside triphosphate hydrolases"/>
    <property type="match status" value="1"/>
</dbReference>
<dbReference type="PANTHER" id="PTHR43442:SF3">
    <property type="entry name" value="GLUCONOKINASE-RELATED"/>
    <property type="match status" value="1"/>
</dbReference>
<dbReference type="Gene3D" id="3.40.50.300">
    <property type="entry name" value="P-loop containing nucleotide triphosphate hydrolases"/>
    <property type="match status" value="1"/>
</dbReference>
<comment type="similarity">
    <text evidence="2 9">Belongs to the gluconokinase GntK/GntV family.</text>
</comment>
<comment type="pathway">
    <text evidence="1">Carbohydrate acid metabolism.</text>
</comment>
<evidence type="ECO:0000256" key="9">
    <source>
        <dbReference type="RuleBase" id="RU363066"/>
    </source>
</evidence>
<evidence type="ECO:0000256" key="8">
    <source>
        <dbReference type="ARBA" id="ARBA00048090"/>
    </source>
</evidence>
<comment type="caution">
    <text evidence="10">The sequence shown here is derived from an EMBL/GenBank/DDBJ whole genome shotgun (WGS) entry which is preliminary data.</text>
</comment>
<dbReference type="NCBIfam" id="TIGR01313">
    <property type="entry name" value="therm_gnt_kin"/>
    <property type="match status" value="1"/>
</dbReference>
<protein>
    <recommendedName>
        <fullName evidence="3 9">Gluconokinase</fullName>
        <ecNumber evidence="3 9">2.7.1.12</ecNumber>
    </recommendedName>
</protein>
<evidence type="ECO:0000313" key="10">
    <source>
        <dbReference type="EMBL" id="MBF5060064.1"/>
    </source>
</evidence>
<reference evidence="10 11" key="1">
    <citation type="submission" date="2020-01" db="EMBL/GenBank/DDBJ databases">
        <title>Draft genome sequence of Cand. Neptunochlamydia vexilliferae K9.</title>
        <authorList>
            <person name="Schulz F."/>
            <person name="Koestlbacher S."/>
            <person name="Wascher F."/>
            <person name="Pizzetti I."/>
            <person name="Horn M."/>
        </authorList>
    </citation>
    <scope>NUCLEOTIDE SEQUENCE [LARGE SCALE GENOMIC DNA]</scope>
    <source>
        <strain evidence="10 11">K9</strain>
    </source>
</reference>
<evidence type="ECO:0000256" key="2">
    <source>
        <dbReference type="ARBA" id="ARBA00008420"/>
    </source>
</evidence>
<dbReference type="RefSeq" id="WP_194848394.1">
    <property type="nucleotide sequence ID" value="NZ_JAAEJV010000069.1"/>
</dbReference>
<organism evidence="10 11">
    <name type="scientific">Candidatus Neptunichlamydia vexilliferae</name>
    <dbReference type="NCBI Taxonomy" id="1651774"/>
    <lineage>
        <taxon>Bacteria</taxon>
        <taxon>Pseudomonadati</taxon>
        <taxon>Chlamydiota</taxon>
        <taxon>Chlamydiia</taxon>
        <taxon>Parachlamydiales</taxon>
        <taxon>Simkaniaceae</taxon>
        <taxon>Candidatus Neptunichlamydia</taxon>
    </lineage>
</organism>
<evidence type="ECO:0000313" key="11">
    <source>
        <dbReference type="Proteomes" id="UP001194714"/>
    </source>
</evidence>
<keyword evidence="6 9" id="KW-0418">Kinase</keyword>
<keyword evidence="11" id="KW-1185">Reference proteome</keyword>
<comment type="catalytic activity">
    <reaction evidence="8 9">
        <text>D-gluconate + ATP = 6-phospho-D-gluconate + ADP + H(+)</text>
        <dbReference type="Rhea" id="RHEA:19433"/>
        <dbReference type="ChEBI" id="CHEBI:15378"/>
        <dbReference type="ChEBI" id="CHEBI:18391"/>
        <dbReference type="ChEBI" id="CHEBI:30616"/>
        <dbReference type="ChEBI" id="CHEBI:58759"/>
        <dbReference type="ChEBI" id="CHEBI:456216"/>
        <dbReference type="EC" id="2.7.1.12"/>
    </reaction>
</comment>
<dbReference type="InterPro" id="IPR027417">
    <property type="entry name" value="P-loop_NTPase"/>
</dbReference>
<dbReference type="Proteomes" id="UP001194714">
    <property type="component" value="Unassembled WGS sequence"/>
</dbReference>
<dbReference type="EMBL" id="JAAEJV010000069">
    <property type="protein sequence ID" value="MBF5060064.1"/>
    <property type="molecule type" value="Genomic_DNA"/>
</dbReference>
<evidence type="ECO:0000256" key="3">
    <source>
        <dbReference type="ARBA" id="ARBA00012054"/>
    </source>
</evidence>
<dbReference type="PANTHER" id="PTHR43442">
    <property type="entry name" value="GLUCONOKINASE-RELATED"/>
    <property type="match status" value="1"/>
</dbReference>
<keyword evidence="4 9" id="KW-0808">Transferase</keyword>
<evidence type="ECO:0000256" key="7">
    <source>
        <dbReference type="ARBA" id="ARBA00022840"/>
    </source>
</evidence>
<keyword evidence="5 9" id="KW-0547">Nucleotide-binding</keyword>
<name>A0ABS0B0Z8_9BACT</name>
<dbReference type="CDD" id="cd02021">
    <property type="entry name" value="GntK"/>
    <property type="match status" value="1"/>
</dbReference>
<dbReference type="InterPro" id="IPR006001">
    <property type="entry name" value="Therm_gnt_kin"/>
</dbReference>
<keyword evidence="7 9" id="KW-0067">ATP-binding</keyword>
<dbReference type="GO" id="GO:0046316">
    <property type="term" value="F:gluconokinase activity"/>
    <property type="evidence" value="ECO:0007669"/>
    <property type="project" value="UniProtKB-EC"/>
</dbReference>
<accession>A0ABS0B0Z8</accession>
<gene>
    <name evidence="10" type="ORF">NEPTK9_001590</name>
</gene>
<dbReference type="EC" id="2.7.1.12" evidence="3 9"/>
<evidence type="ECO:0000256" key="6">
    <source>
        <dbReference type="ARBA" id="ARBA00022777"/>
    </source>
</evidence>
<proteinExistence type="inferred from homology"/>
<dbReference type="InterPro" id="IPR031322">
    <property type="entry name" value="Shikimate/glucono_kinase"/>
</dbReference>
<evidence type="ECO:0000256" key="4">
    <source>
        <dbReference type="ARBA" id="ARBA00022679"/>
    </source>
</evidence>
<dbReference type="Pfam" id="PF01202">
    <property type="entry name" value="SKI"/>
    <property type="match status" value="1"/>
</dbReference>
<evidence type="ECO:0000256" key="1">
    <source>
        <dbReference type="ARBA" id="ARBA00004761"/>
    </source>
</evidence>
<evidence type="ECO:0000256" key="5">
    <source>
        <dbReference type="ARBA" id="ARBA00022741"/>
    </source>
</evidence>